<evidence type="ECO:0000259" key="1">
    <source>
        <dbReference type="Pfam" id="PF00535"/>
    </source>
</evidence>
<evidence type="ECO:0000313" key="3">
    <source>
        <dbReference type="Proteomes" id="UP000029488"/>
    </source>
</evidence>
<dbReference type="SUPFAM" id="SSF53448">
    <property type="entry name" value="Nucleotide-diphospho-sugar transferases"/>
    <property type="match status" value="1"/>
</dbReference>
<organism evidence="2 3">
    <name type="scientific">Ligilactobacillus salivarius</name>
    <dbReference type="NCBI Taxonomy" id="1624"/>
    <lineage>
        <taxon>Bacteria</taxon>
        <taxon>Bacillati</taxon>
        <taxon>Bacillota</taxon>
        <taxon>Bacilli</taxon>
        <taxon>Lactobacillales</taxon>
        <taxon>Lactobacillaceae</taxon>
        <taxon>Ligilactobacillus</taxon>
    </lineage>
</organism>
<feature type="domain" description="Glycosyltransferase 2-like" evidence="1">
    <location>
        <begin position="10"/>
        <end position="117"/>
    </location>
</feature>
<dbReference type="EMBL" id="CP007646">
    <property type="protein sequence ID" value="AIR09842.1"/>
    <property type="molecule type" value="Genomic_DNA"/>
</dbReference>
<dbReference type="RefSeq" id="WP_044004338.1">
    <property type="nucleotide sequence ID" value="NZ_CP007646.1"/>
</dbReference>
<gene>
    <name evidence="2" type="ORF">LSJ_0072</name>
</gene>
<dbReference type="Proteomes" id="UP000029488">
    <property type="component" value="Chromosome"/>
</dbReference>
<dbReference type="Pfam" id="PF00535">
    <property type="entry name" value="Glycos_transf_2"/>
    <property type="match status" value="1"/>
</dbReference>
<name>A0A089RTA5_9LACO</name>
<dbReference type="InterPro" id="IPR001173">
    <property type="entry name" value="Glyco_trans_2-like"/>
</dbReference>
<dbReference type="InterPro" id="IPR029044">
    <property type="entry name" value="Nucleotide-diphossugar_trans"/>
</dbReference>
<dbReference type="PANTHER" id="PTHR22916">
    <property type="entry name" value="GLYCOSYLTRANSFERASE"/>
    <property type="match status" value="1"/>
</dbReference>
<reference evidence="2 3" key="1">
    <citation type="journal article" date="2014" name="BMC Genomics">
        <title>Unusual genome complexity in Lactobacillus salivarius JCM1046.</title>
        <authorList>
            <person name="Raftis E.J."/>
            <person name="Forde B.M."/>
            <person name="Claesson M.J."/>
            <person name="O'Toole P.W."/>
        </authorList>
    </citation>
    <scope>NUCLEOTIDE SEQUENCE [LARGE SCALE GENOMIC DNA]</scope>
    <source>
        <strain evidence="2 3">JCM1046</strain>
    </source>
</reference>
<dbReference type="AlphaFoldDB" id="A0A089RTA5"/>
<evidence type="ECO:0000313" key="2">
    <source>
        <dbReference type="EMBL" id="AIR09842.1"/>
    </source>
</evidence>
<proteinExistence type="predicted"/>
<sequence>MSNEKMISTIILTNGHEERLKSSIDSIINQDYPNKELIIVSTKLSEMLDEYEINPMIKIHIKPELSGSKVRNFALNQVEGEYVFFIDPQDTLLNDQSLSQLYKDMEDNNSNFLSTTFITLRDRLFYFGEPQEDVNPITTDDYWFYFVKIREIRPIYGKLFGKEILNNLNVDIQSDQ</sequence>
<dbReference type="KEGG" id="lsj:LSJ_0072"/>
<dbReference type="CDD" id="cd00761">
    <property type="entry name" value="Glyco_tranf_GTA_type"/>
    <property type="match status" value="1"/>
</dbReference>
<protein>
    <recommendedName>
        <fullName evidence="1">Glycosyltransferase 2-like domain-containing protein</fullName>
    </recommendedName>
</protein>
<dbReference type="Gene3D" id="3.90.550.10">
    <property type="entry name" value="Spore Coat Polysaccharide Biosynthesis Protein SpsA, Chain A"/>
    <property type="match status" value="1"/>
</dbReference>
<accession>A0A089RTA5</accession>